<evidence type="ECO:0000313" key="5">
    <source>
        <dbReference type="Proteomes" id="UP000216225"/>
    </source>
</evidence>
<dbReference type="InterPro" id="IPR042188">
    <property type="entry name" value="MmgE/PrpD_sf_2"/>
</dbReference>
<comment type="similarity">
    <text evidence="1">Belongs to the PrpD family.</text>
</comment>
<evidence type="ECO:0000256" key="1">
    <source>
        <dbReference type="ARBA" id="ARBA00006174"/>
    </source>
</evidence>
<evidence type="ECO:0000259" key="2">
    <source>
        <dbReference type="Pfam" id="PF03972"/>
    </source>
</evidence>
<gene>
    <name evidence="4" type="ORF">CE154_011350</name>
</gene>
<proteinExistence type="inferred from homology"/>
<dbReference type="Pfam" id="PF03972">
    <property type="entry name" value="MmgE_PrpD_N"/>
    <property type="match status" value="1"/>
</dbReference>
<dbReference type="InterPro" id="IPR042183">
    <property type="entry name" value="MmgE/PrpD_sf_1"/>
</dbReference>
<dbReference type="SUPFAM" id="SSF103378">
    <property type="entry name" value="2-methylcitrate dehydratase PrpD"/>
    <property type="match status" value="1"/>
</dbReference>
<organism evidence="4 5">
    <name type="scientific">Alicycliphilus denitrificans</name>
    <dbReference type="NCBI Taxonomy" id="179636"/>
    <lineage>
        <taxon>Bacteria</taxon>
        <taxon>Pseudomonadati</taxon>
        <taxon>Pseudomonadota</taxon>
        <taxon>Betaproteobacteria</taxon>
        <taxon>Burkholderiales</taxon>
        <taxon>Comamonadaceae</taxon>
        <taxon>Alicycliphilus</taxon>
    </lineage>
</organism>
<evidence type="ECO:0000259" key="3">
    <source>
        <dbReference type="Pfam" id="PF19305"/>
    </source>
</evidence>
<dbReference type="InterPro" id="IPR036148">
    <property type="entry name" value="MmgE/PrpD_sf"/>
</dbReference>
<dbReference type="Gene3D" id="3.30.1330.120">
    <property type="entry name" value="2-methylcitrate dehydratase PrpD"/>
    <property type="match status" value="1"/>
</dbReference>
<dbReference type="InterPro" id="IPR005656">
    <property type="entry name" value="MmgE_PrpD"/>
</dbReference>
<dbReference type="InterPro" id="IPR045336">
    <property type="entry name" value="MmgE_PrpD_N"/>
</dbReference>
<reference evidence="4 5" key="1">
    <citation type="submission" date="2018-09" db="EMBL/GenBank/DDBJ databases">
        <title>Genome comparison of Alicycliphilus sp. BQ1, a polyurethanolytic bacterium, with its closest phylogenetic relatives Alicycliphilus denitrificans BC and K601, unable to attack polyurethane.</title>
        <authorList>
            <person name="Loza-Tavera H."/>
            <person name="Lozano L."/>
            <person name="Cevallos M."/>
            <person name="Maya-Lucas O."/>
            <person name="Garcia-Mena J."/>
            <person name="Hernandez J."/>
        </authorList>
    </citation>
    <scope>NUCLEOTIDE SEQUENCE [LARGE SCALE GENOMIC DNA]</scope>
    <source>
        <strain evidence="4 5">BQ1</strain>
    </source>
</reference>
<dbReference type="AlphaFoldDB" id="A0A3R7EDY0"/>
<dbReference type="RefSeq" id="WP_094438175.1">
    <property type="nucleotide sequence ID" value="NZ_NKDB02000002.1"/>
</dbReference>
<feature type="domain" description="MmgE/PrpD N-terminal" evidence="2">
    <location>
        <begin position="15"/>
        <end position="232"/>
    </location>
</feature>
<sequence length="449" mass="46296">MDAAVNTGFWSLVETVYARRAPAIEAAAMEHARRAWLDTLACMVGGAGEPAARAAAQAADTAGAEHRALVLGAASHALDYDDVCMLATCHPSAPVVSALLAGIDRAEGEVALADLLAAHLVGTETMLRLGAWLGFGHYALGFHATGTLGVVGAAAAYAHLLRLPVAQWRTALSIAASSACGLRANFGTDTKPLHVGFAASAAIRAVALARAGATASDDAIAGFAHAFAGGARLDPPRWDALTPWAVLAPGFEVKRYPSCYLTHRMIAGIQRLRERHPPQAGDAPVAIDLLLPHGSVAPLKYPQPRTGLQAKFSAPYCAAAAWVDGHVGLASFSDAAANRGALQPQMLQVRVAERPGPHEPLETAPVRVTITGPGWSDAILVDWAPGSLQDPVTDEDLLAKWADCAANGQVAAPAAIATGWLAAGMDRPMGSLLHSLRGAILARSGNAGG</sequence>
<dbReference type="InterPro" id="IPR045337">
    <property type="entry name" value="MmgE_PrpD_C"/>
</dbReference>
<dbReference type="Gene3D" id="1.10.4100.10">
    <property type="entry name" value="2-methylcitrate dehydratase PrpD"/>
    <property type="match status" value="1"/>
</dbReference>
<dbReference type="GO" id="GO:0016829">
    <property type="term" value="F:lyase activity"/>
    <property type="evidence" value="ECO:0007669"/>
    <property type="project" value="InterPro"/>
</dbReference>
<name>A0A3R7EDY0_9BURK</name>
<feature type="domain" description="MmgE/PrpD C-terminal" evidence="3">
    <location>
        <begin position="256"/>
        <end position="407"/>
    </location>
</feature>
<dbReference type="PANTHER" id="PTHR16943:SF8">
    <property type="entry name" value="2-METHYLCITRATE DEHYDRATASE"/>
    <property type="match status" value="1"/>
</dbReference>
<accession>A0A3R7EDY0</accession>
<comment type="caution">
    <text evidence="4">The sequence shown here is derived from an EMBL/GenBank/DDBJ whole genome shotgun (WGS) entry which is preliminary data.</text>
</comment>
<evidence type="ECO:0000313" key="4">
    <source>
        <dbReference type="EMBL" id="RKJ96613.1"/>
    </source>
</evidence>
<dbReference type="Proteomes" id="UP000216225">
    <property type="component" value="Unassembled WGS sequence"/>
</dbReference>
<protein>
    <submittedName>
        <fullName evidence="4">2-methylcitrate dehydratase</fullName>
    </submittedName>
</protein>
<dbReference type="EMBL" id="NKDB02000002">
    <property type="protein sequence ID" value="RKJ96613.1"/>
    <property type="molecule type" value="Genomic_DNA"/>
</dbReference>
<dbReference type="PANTHER" id="PTHR16943">
    <property type="entry name" value="2-METHYLCITRATE DEHYDRATASE-RELATED"/>
    <property type="match status" value="1"/>
</dbReference>
<dbReference type="Pfam" id="PF19305">
    <property type="entry name" value="MmgE_PrpD_C"/>
    <property type="match status" value="1"/>
</dbReference>